<organism evidence="1 4">
    <name type="scientific">Acinetobacter wanghuae</name>
    <dbReference type="NCBI Taxonomy" id="2662362"/>
    <lineage>
        <taxon>Bacteria</taxon>
        <taxon>Pseudomonadati</taxon>
        <taxon>Pseudomonadota</taxon>
        <taxon>Gammaproteobacteria</taxon>
        <taxon>Moraxellales</taxon>
        <taxon>Moraxellaceae</taxon>
        <taxon>Acinetobacter</taxon>
    </lineage>
</organism>
<evidence type="ECO:0000313" key="4">
    <source>
        <dbReference type="Proteomes" id="UP000480556"/>
    </source>
</evidence>
<evidence type="ECO:0000313" key="3">
    <source>
        <dbReference type="Proteomes" id="UP000327478"/>
    </source>
</evidence>
<proteinExistence type="predicted"/>
<dbReference type="AlphaFoldDB" id="A0A5Q0P3G0"/>
<dbReference type="Proteomes" id="UP000480556">
    <property type="component" value="Unassembled WGS sequence"/>
</dbReference>
<reference evidence="3 4" key="1">
    <citation type="submission" date="2019-10" db="EMBL/GenBank/DDBJ databases">
        <authorList>
            <person name="Dong K."/>
        </authorList>
    </citation>
    <scope>NUCLEOTIDE SEQUENCE [LARGE SCALE GENOMIC DNA]</scope>
    <source>
        <strain evidence="3">dk386</strain>
        <strain evidence="2">Dk386</strain>
        <strain evidence="4">dk771</strain>
        <strain evidence="1">Dk771</strain>
    </source>
</reference>
<dbReference type="PANTHER" id="PTHR14097:SF7">
    <property type="entry name" value="OXIDOREDUCTASE HTATIP2"/>
    <property type="match status" value="1"/>
</dbReference>
<dbReference type="InterPro" id="IPR036291">
    <property type="entry name" value="NAD(P)-bd_dom_sf"/>
</dbReference>
<gene>
    <name evidence="2" type="ORF">GFH30_05850</name>
    <name evidence="1" type="ORF">GHJ48_04105</name>
</gene>
<evidence type="ECO:0000313" key="1">
    <source>
        <dbReference type="EMBL" id="MQW91585.1"/>
    </source>
</evidence>
<evidence type="ECO:0000313" key="2">
    <source>
        <dbReference type="EMBL" id="QGA10940.1"/>
    </source>
</evidence>
<dbReference type="Gene3D" id="3.40.50.720">
    <property type="entry name" value="NAD(P)-binding Rossmann-like Domain"/>
    <property type="match status" value="1"/>
</dbReference>
<keyword evidence="3" id="KW-1185">Reference proteome</keyword>
<protein>
    <submittedName>
        <fullName evidence="1">Nucleoside-diphosphate sugar epimerase</fullName>
    </submittedName>
</protein>
<dbReference type="EMBL" id="CP045650">
    <property type="protein sequence ID" value="QGA10940.1"/>
    <property type="molecule type" value="Genomic_DNA"/>
</dbReference>
<dbReference type="Proteomes" id="UP000327478">
    <property type="component" value="Chromosome"/>
</dbReference>
<accession>A0A5Q0P3G0</accession>
<dbReference type="PANTHER" id="PTHR14097">
    <property type="entry name" value="OXIDOREDUCTASE HTATIP2"/>
    <property type="match status" value="1"/>
</dbReference>
<dbReference type="RefSeq" id="WP_153371334.1">
    <property type="nucleotide sequence ID" value="NZ_CP045650.1"/>
</dbReference>
<dbReference type="SUPFAM" id="SSF51735">
    <property type="entry name" value="NAD(P)-binding Rossmann-fold domains"/>
    <property type="match status" value="1"/>
</dbReference>
<name>A0A5Q0P3G0_9GAMM</name>
<sequence>MTKSIKSSIVIGATGLVGLALIRALENETSCENITAVVRTFSPVLQGYKKVQQLILADFLMLNDRDVANHSHAFSCLGTTLKKAGSKANFYDVDYFINAHFAELVQQTDAHYLLLSAMGANDHSAFFYNRVKGELESYVKSLDFNQLSLIQPSLLLGERAEQRFLEDHVQKLYQRLSHFVPNSFKYKPVTPEQVAHTMVAAALNQTAKFETYDNLAIQKIK</sequence>
<dbReference type="EMBL" id="WITK01000004">
    <property type="protein sequence ID" value="MQW91585.1"/>
    <property type="molecule type" value="Genomic_DNA"/>
</dbReference>